<evidence type="ECO:0000256" key="1">
    <source>
        <dbReference type="SAM" id="MobiDB-lite"/>
    </source>
</evidence>
<protein>
    <recommendedName>
        <fullName evidence="6">WD40 repeat domain-containing protein</fullName>
    </recommendedName>
</protein>
<keyword evidence="2" id="KW-1133">Transmembrane helix</keyword>
<evidence type="ECO:0000313" key="4">
    <source>
        <dbReference type="EMBL" id="GAA4683493.1"/>
    </source>
</evidence>
<dbReference type="EMBL" id="BAABIM010000002">
    <property type="protein sequence ID" value="GAA4683493.1"/>
    <property type="molecule type" value="Genomic_DNA"/>
</dbReference>
<dbReference type="Proteomes" id="UP001500621">
    <property type="component" value="Unassembled WGS sequence"/>
</dbReference>
<feature type="signal peptide" evidence="3">
    <location>
        <begin position="1"/>
        <end position="18"/>
    </location>
</feature>
<gene>
    <name evidence="4" type="ORF">GCM10023226_20820</name>
</gene>
<feature type="chain" id="PRO_5046455461" description="WD40 repeat domain-containing protein" evidence="3">
    <location>
        <begin position="19"/>
        <end position="346"/>
    </location>
</feature>
<evidence type="ECO:0000313" key="5">
    <source>
        <dbReference type="Proteomes" id="UP001500621"/>
    </source>
</evidence>
<sequence length="346" mass="36176">MLAALGAALVVSSPAAVGAVGAVGAVADEQEHRVLFRWQDPDIVESSGLAVVDGLFVTVNDSGDSGRTFVVDPDTGRTVGGSSWAETPIDVEAVAPMPDGRVLVGDIGGNNEPRTSVRVLPTPVQRDFLSVDPDWTDLRYPRGAGPFDAEVLMVHPVSGRVVVVTKSFLGGTVYQAPPELPARGEAPLRQVGTLPGFLTDGAFFPDGQHVVVRTYVGAAVYTWPGLREVGQLRLPSQEQGEAIAVAPDGRVFVSTEGAGSAVHRVAVPPELAAVVTPPAAPSPSPSPSATGATPRDVPPEAEAEPEAEPEQSPVEEVTRRPEWTWWAGGVVGIGILVLLIRSLRPR</sequence>
<name>A0ABP8W7D5_9ACTN</name>
<feature type="compositionally biased region" description="Acidic residues" evidence="1">
    <location>
        <begin position="299"/>
        <end position="309"/>
    </location>
</feature>
<organism evidence="4 5">
    <name type="scientific">Nocardioides nanhaiensis</name>
    <dbReference type="NCBI Taxonomy" id="1476871"/>
    <lineage>
        <taxon>Bacteria</taxon>
        <taxon>Bacillati</taxon>
        <taxon>Actinomycetota</taxon>
        <taxon>Actinomycetes</taxon>
        <taxon>Propionibacteriales</taxon>
        <taxon>Nocardioidaceae</taxon>
        <taxon>Nocardioides</taxon>
    </lineage>
</organism>
<feature type="region of interest" description="Disordered" evidence="1">
    <location>
        <begin position="276"/>
        <end position="321"/>
    </location>
</feature>
<dbReference type="InterPro" id="IPR011047">
    <property type="entry name" value="Quinoprotein_ADH-like_sf"/>
</dbReference>
<evidence type="ECO:0008006" key="6">
    <source>
        <dbReference type="Google" id="ProtNLM"/>
    </source>
</evidence>
<evidence type="ECO:0000256" key="3">
    <source>
        <dbReference type="SAM" id="SignalP"/>
    </source>
</evidence>
<accession>A0ABP8W7D5</accession>
<reference evidence="5" key="1">
    <citation type="journal article" date="2019" name="Int. J. Syst. Evol. Microbiol.">
        <title>The Global Catalogue of Microorganisms (GCM) 10K type strain sequencing project: providing services to taxonomists for standard genome sequencing and annotation.</title>
        <authorList>
            <consortium name="The Broad Institute Genomics Platform"/>
            <consortium name="The Broad Institute Genome Sequencing Center for Infectious Disease"/>
            <person name="Wu L."/>
            <person name="Ma J."/>
        </authorList>
    </citation>
    <scope>NUCLEOTIDE SEQUENCE [LARGE SCALE GENOMIC DNA]</scope>
    <source>
        <strain evidence="5">JCM 18127</strain>
    </source>
</reference>
<comment type="caution">
    <text evidence="4">The sequence shown here is derived from an EMBL/GenBank/DDBJ whole genome shotgun (WGS) entry which is preliminary data.</text>
</comment>
<keyword evidence="2" id="KW-0812">Transmembrane</keyword>
<dbReference type="SUPFAM" id="SSF50998">
    <property type="entry name" value="Quinoprotein alcohol dehydrogenase-like"/>
    <property type="match status" value="1"/>
</dbReference>
<keyword evidence="5" id="KW-1185">Reference proteome</keyword>
<keyword evidence="3" id="KW-0732">Signal</keyword>
<keyword evidence="2" id="KW-0472">Membrane</keyword>
<feature type="transmembrane region" description="Helical" evidence="2">
    <location>
        <begin position="323"/>
        <end position="340"/>
    </location>
</feature>
<proteinExistence type="predicted"/>
<evidence type="ECO:0000256" key="2">
    <source>
        <dbReference type="SAM" id="Phobius"/>
    </source>
</evidence>